<dbReference type="KEGG" id="halz:E5139_15755"/>
<dbReference type="OMA" id="MWRWQRE"/>
<dbReference type="RefSeq" id="WP_015763473.1">
    <property type="nucleotide sequence ID" value="NZ_CP039375.1"/>
</dbReference>
<dbReference type="InterPro" id="IPR050471">
    <property type="entry name" value="AB_hydrolase"/>
</dbReference>
<feature type="domain" description="AB hydrolase-1" evidence="1">
    <location>
        <begin position="24"/>
        <end position="252"/>
    </location>
</feature>
<evidence type="ECO:0000259" key="1">
    <source>
        <dbReference type="Pfam" id="PF00561"/>
    </source>
</evidence>
<reference evidence="2 3" key="1">
    <citation type="submission" date="2019-04" db="EMBL/GenBank/DDBJ databases">
        <title>Complete genome sequence of Arthrobacter sp. ZXY-2 associated with effective atrazine degradation and salt adaptation.</title>
        <authorList>
            <person name="Zhao X."/>
        </authorList>
    </citation>
    <scope>NUCLEOTIDE SEQUENCE [LARGE SCALE GENOMIC DNA]</scope>
    <source>
        <strain evidence="3">ZP60</strain>
    </source>
</reference>
<accession>A0A4D6KK64</accession>
<dbReference type="Gene3D" id="3.40.50.1820">
    <property type="entry name" value="alpha/beta hydrolase"/>
    <property type="match status" value="1"/>
</dbReference>
<dbReference type="PANTHER" id="PTHR43433">
    <property type="entry name" value="HYDROLASE, ALPHA/BETA FOLD FAMILY PROTEIN"/>
    <property type="match status" value="1"/>
</dbReference>
<organism evidence="2 3">
    <name type="scientific">Halomicrobium mukohataei</name>
    <dbReference type="NCBI Taxonomy" id="57705"/>
    <lineage>
        <taxon>Archaea</taxon>
        <taxon>Methanobacteriati</taxon>
        <taxon>Methanobacteriota</taxon>
        <taxon>Stenosarchaea group</taxon>
        <taxon>Halobacteria</taxon>
        <taxon>Halobacteriales</taxon>
        <taxon>Haloarculaceae</taxon>
        <taxon>Halomicrobium</taxon>
    </lineage>
</organism>
<protein>
    <submittedName>
        <fullName evidence="2">Alpha/beta fold hydrolase</fullName>
    </submittedName>
</protein>
<evidence type="ECO:0000313" key="2">
    <source>
        <dbReference type="EMBL" id="QCD67029.1"/>
    </source>
</evidence>
<dbReference type="PRINTS" id="PR00111">
    <property type="entry name" value="ABHYDROLASE"/>
</dbReference>
<keyword evidence="2" id="KW-0378">Hydrolase</keyword>
<dbReference type="AlphaFoldDB" id="A0A4D6KK64"/>
<dbReference type="Proteomes" id="UP000297053">
    <property type="component" value="Chromosome"/>
</dbReference>
<evidence type="ECO:0000313" key="3">
    <source>
        <dbReference type="Proteomes" id="UP000297053"/>
    </source>
</evidence>
<dbReference type="GO" id="GO:0016787">
    <property type="term" value="F:hydrolase activity"/>
    <property type="evidence" value="ECO:0007669"/>
    <property type="project" value="UniProtKB-KW"/>
</dbReference>
<dbReference type="GeneID" id="42180426"/>
<gene>
    <name evidence="2" type="ORF">E5139_15755</name>
</gene>
<reference evidence="2 3" key="2">
    <citation type="submission" date="2019-04" db="EMBL/GenBank/DDBJ databases">
        <authorList>
            <person name="Yang S."/>
            <person name="Wei W."/>
        </authorList>
    </citation>
    <scope>NUCLEOTIDE SEQUENCE [LARGE SCALE GENOMIC DNA]</scope>
    <source>
        <strain evidence="3">ZP60</strain>
    </source>
</reference>
<dbReference type="Pfam" id="PF00561">
    <property type="entry name" value="Abhydrolase_1"/>
    <property type="match status" value="1"/>
</dbReference>
<dbReference type="PANTHER" id="PTHR43433:SF5">
    <property type="entry name" value="AB HYDROLASE-1 DOMAIN-CONTAINING PROTEIN"/>
    <property type="match status" value="1"/>
</dbReference>
<proteinExistence type="predicted"/>
<dbReference type="InterPro" id="IPR029058">
    <property type="entry name" value="AB_hydrolase_fold"/>
</dbReference>
<dbReference type="InterPro" id="IPR000073">
    <property type="entry name" value="AB_hydrolase_1"/>
</dbReference>
<dbReference type="SUPFAM" id="SSF53474">
    <property type="entry name" value="alpha/beta-Hydrolases"/>
    <property type="match status" value="1"/>
</dbReference>
<name>A0A4D6KK64_9EURY</name>
<dbReference type="EMBL" id="CP039375">
    <property type="protein sequence ID" value="QCD67029.1"/>
    <property type="molecule type" value="Genomic_DNA"/>
</dbReference>
<sequence length="267" mass="29281">MPTATHDGVTLAYERSGPADAETVAFVEGLSYGTWMWRWQREALSASYETLVWDNRGTGDSDEPPGPYTTEQMAGDFEAVLDDAGVETAHVVGASLGGMIAQQYALDYDRADSLTLIATTPGGEAAVPIPAATRQQMLNVPEEYDEAATIRHKMRPAVTDEFWEERSDVVDRIVEWRLETDPSEAAYEWQSAAAVGFDESDRLGEIDLPTLIVHGTADEVIPFENATLLDEAIPDSRLVAVDGGSHLCFIERADTVNEHLRSFLDDV</sequence>